<dbReference type="InterPro" id="IPR011701">
    <property type="entry name" value="MFS"/>
</dbReference>
<dbReference type="Pfam" id="PF07690">
    <property type="entry name" value="MFS_1"/>
    <property type="match status" value="1"/>
</dbReference>
<feature type="transmembrane region" description="Helical" evidence="7">
    <location>
        <begin position="227"/>
        <end position="248"/>
    </location>
</feature>
<sequence length="470" mass="47209">MSQQLLTRRHPLLLPVLAFAQFLLALDYNIVLVALPDMGSELGMSPATLQWVVSSYALAFGGLLLFGGRLGDVFGRRRFVLLGLIIFAAGSLAAALAPQAALLLIGRVLQGVGGALLSPSVLAAIAVSFEEGPARFRALAIWSSAGAVGLALGSALGGVLMAFFDWRAVFLLLVPLALLGLGGAWAAVPRDTEVTARRRPVDLPGGLFAAVGVAAVVFALAELPNRGADAAALTAAAAGVILLAAFVLREKRAAHPLLHLSLFRRRTLAGGLVAMVLFMGSIGTSYYVFTLFAQDVLGASALVTGLAFLPWGIAGLLASGLARTALNRLGIRGALVLGLVVAAAGNAGLASSLNADAPLAVVVAWTVLLGVGQAMGFATLFAAAGTGVPAEQQGVASALMSTIQQVGTALGLAVLIGLATGVTRGSDLAGVEATAAGLQAATWVGAGVLAGGAVLSALILPGRKALQAAS</sequence>
<dbReference type="PROSITE" id="PS50850">
    <property type="entry name" value="MFS"/>
    <property type="match status" value="1"/>
</dbReference>
<evidence type="ECO:0000256" key="1">
    <source>
        <dbReference type="ARBA" id="ARBA00004651"/>
    </source>
</evidence>
<feature type="transmembrane region" description="Helical" evidence="7">
    <location>
        <begin position="268"/>
        <end position="289"/>
    </location>
</feature>
<accession>A0A078MKY9</accession>
<evidence type="ECO:0000256" key="3">
    <source>
        <dbReference type="ARBA" id="ARBA00022475"/>
    </source>
</evidence>
<feature type="transmembrane region" description="Helical" evidence="7">
    <location>
        <begin position="334"/>
        <end position="353"/>
    </location>
</feature>
<evidence type="ECO:0000313" key="9">
    <source>
        <dbReference type="EMBL" id="CEA06914.1"/>
    </source>
</evidence>
<dbReference type="Gene3D" id="1.20.1250.20">
    <property type="entry name" value="MFS general substrate transporter like domains"/>
    <property type="match status" value="1"/>
</dbReference>
<keyword evidence="4 7" id="KW-0812">Transmembrane</keyword>
<proteinExistence type="predicted"/>
<evidence type="ECO:0000256" key="5">
    <source>
        <dbReference type="ARBA" id="ARBA00022989"/>
    </source>
</evidence>
<dbReference type="GO" id="GO:0022857">
    <property type="term" value="F:transmembrane transporter activity"/>
    <property type="evidence" value="ECO:0007669"/>
    <property type="project" value="InterPro"/>
</dbReference>
<keyword evidence="2" id="KW-0813">Transport</keyword>
<protein>
    <submittedName>
        <fullName evidence="9">Multidrug resistance protein stp</fullName>
    </submittedName>
</protein>
<feature type="transmembrane region" description="Helical" evidence="7">
    <location>
        <begin position="169"/>
        <end position="188"/>
    </location>
</feature>
<feature type="transmembrane region" description="Helical" evidence="7">
    <location>
        <begin position="200"/>
        <end position="221"/>
    </location>
</feature>
<evidence type="ECO:0000256" key="7">
    <source>
        <dbReference type="SAM" id="Phobius"/>
    </source>
</evidence>
<evidence type="ECO:0000256" key="4">
    <source>
        <dbReference type="ARBA" id="ARBA00022692"/>
    </source>
</evidence>
<feature type="transmembrane region" description="Helical" evidence="7">
    <location>
        <begin position="359"/>
        <end position="383"/>
    </location>
</feature>
<dbReference type="InterPro" id="IPR036259">
    <property type="entry name" value="MFS_trans_sf"/>
</dbReference>
<organism evidence="9">
    <name type="scientific">Arthrobacter saudimassiliensis</name>
    <dbReference type="NCBI Taxonomy" id="1461584"/>
    <lineage>
        <taxon>Bacteria</taxon>
        <taxon>Bacillati</taxon>
        <taxon>Actinomycetota</taxon>
        <taxon>Actinomycetes</taxon>
        <taxon>Micrococcales</taxon>
        <taxon>Micrococcaceae</taxon>
        <taxon>Arthrobacter</taxon>
    </lineage>
</organism>
<feature type="transmembrane region" description="Helical" evidence="7">
    <location>
        <begin position="12"/>
        <end position="35"/>
    </location>
</feature>
<dbReference type="Gene3D" id="1.20.1720.10">
    <property type="entry name" value="Multidrug resistance protein D"/>
    <property type="match status" value="1"/>
</dbReference>
<feature type="transmembrane region" description="Helical" evidence="7">
    <location>
        <begin position="79"/>
        <end position="102"/>
    </location>
</feature>
<gene>
    <name evidence="9" type="primary">stp_1</name>
    <name evidence="9" type="ORF">BN1051_00218</name>
</gene>
<feature type="transmembrane region" description="Helical" evidence="7">
    <location>
        <begin position="139"/>
        <end position="163"/>
    </location>
</feature>
<name>A0A078MKY9_9MICC</name>
<evidence type="ECO:0000256" key="6">
    <source>
        <dbReference type="ARBA" id="ARBA00023136"/>
    </source>
</evidence>
<feature type="transmembrane region" description="Helical" evidence="7">
    <location>
        <begin position="47"/>
        <end position="67"/>
    </location>
</feature>
<dbReference type="PATRIC" id="fig|1461584.3.peg.215"/>
<reference evidence="9" key="1">
    <citation type="submission" date="2014-07" db="EMBL/GenBank/DDBJ databases">
        <authorList>
            <person name="Urmite Genomes Urmite Genomes"/>
        </authorList>
    </citation>
    <scope>NUCLEOTIDE SEQUENCE</scope>
    <source>
        <strain evidence="9">11W110_air</strain>
    </source>
</reference>
<feature type="transmembrane region" description="Helical" evidence="7">
    <location>
        <begin position="440"/>
        <end position="460"/>
    </location>
</feature>
<keyword evidence="6 7" id="KW-0472">Membrane</keyword>
<feature type="domain" description="Major facilitator superfamily (MFS) profile" evidence="8">
    <location>
        <begin position="13"/>
        <end position="464"/>
    </location>
</feature>
<feature type="transmembrane region" description="Helical" evidence="7">
    <location>
        <begin position="301"/>
        <end position="322"/>
    </location>
</feature>
<feature type="transmembrane region" description="Helical" evidence="7">
    <location>
        <begin position="108"/>
        <end position="127"/>
    </location>
</feature>
<comment type="subcellular location">
    <subcellularLocation>
        <location evidence="1">Cell membrane</location>
        <topology evidence="1">Multi-pass membrane protein</topology>
    </subcellularLocation>
</comment>
<dbReference type="InterPro" id="IPR020846">
    <property type="entry name" value="MFS_dom"/>
</dbReference>
<feature type="transmembrane region" description="Helical" evidence="7">
    <location>
        <begin position="395"/>
        <end position="420"/>
    </location>
</feature>
<dbReference type="GO" id="GO:0005886">
    <property type="term" value="C:plasma membrane"/>
    <property type="evidence" value="ECO:0007669"/>
    <property type="project" value="UniProtKB-SubCell"/>
</dbReference>
<dbReference type="AlphaFoldDB" id="A0A078MKY9"/>
<evidence type="ECO:0000256" key="2">
    <source>
        <dbReference type="ARBA" id="ARBA00022448"/>
    </source>
</evidence>
<dbReference type="EMBL" id="LN483070">
    <property type="protein sequence ID" value="CEA06914.1"/>
    <property type="molecule type" value="Genomic_DNA"/>
</dbReference>
<dbReference type="PANTHER" id="PTHR42718:SF46">
    <property type="entry name" value="BLR6921 PROTEIN"/>
    <property type="match status" value="1"/>
</dbReference>
<evidence type="ECO:0000259" key="8">
    <source>
        <dbReference type="PROSITE" id="PS50850"/>
    </source>
</evidence>
<dbReference type="PANTHER" id="PTHR42718">
    <property type="entry name" value="MAJOR FACILITATOR SUPERFAMILY MULTIDRUG TRANSPORTER MFSC"/>
    <property type="match status" value="1"/>
</dbReference>
<dbReference type="SUPFAM" id="SSF103473">
    <property type="entry name" value="MFS general substrate transporter"/>
    <property type="match status" value="1"/>
</dbReference>
<keyword evidence="3" id="KW-1003">Cell membrane</keyword>
<dbReference type="CDD" id="cd17321">
    <property type="entry name" value="MFS_MMR_MDR_like"/>
    <property type="match status" value="1"/>
</dbReference>
<keyword evidence="5 7" id="KW-1133">Transmembrane helix</keyword>